<dbReference type="AlphaFoldDB" id="A0A9D5ADQ0"/>
<protein>
    <recommendedName>
        <fullName evidence="5">Transposase MuDR plant domain-containing protein</fullName>
    </recommendedName>
</protein>
<evidence type="ECO:0000256" key="2">
    <source>
        <dbReference type="SAM" id="MobiDB-lite"/>
    </source>
</evidence>
<evidence type="ECO:0008006" key="5">
    <source>
        <dbReference type="Google" id="ProtNLM"/>
    </source>
</evidence>
<accession>A0A9D5ADQ0</accession>
<dbReference type="PANTHER" id="PTHR33095">
    <property type="entry name" value="OS07G0619500 PROTEIN"/>
    <property type="match status" value="1"/>
</dbReference>
<evidence type="ECO:0000256" key="1">
    <source>
        <dbReference type="SAM" id="Coils"/>
    </source>
</evidence>
<evidence type="ECO:0000313" key="3">
    <source>
        <dbReference type="EMBL" id="KAI5404379.1"/>
    </source>
</evidence>
<dbReference type="EMBL" id="JAMSHJ010000005">
    <property type="protein sequence ID" value="KAI5404379.1"/>
    <property type="molecule type" value="Genomic_DNA"/>
</dbReference>
<feature type="region of interest" description="Disordered" evidence="2">
    <location>
        <begin position="132"/>
        <end position="200"/>
    </location>
</feature>
<feature type="coiled-coil region" evidence="1">
    <location>
        <begin position="349"/>
        <end position="386"/>
    </location>
</feature>
<name>A0A9D5ADQ0_PEA</name>
<comment type="caution">
    <text evidence="3">The sequence shown here is derived from an EMBL/GenBank/DDBJ whole genome shotgun (WGS) entry which is preliminary data.</text>
</comment>
<keyword evidence="1" id="KW-0175">Coiled coil</keyword>
<dbReference type="Proteomes" id="UP001058974">
    <property type="component" value="Chromosome 5"/>
</dbReference>
<dbReference type="InterPro" id="IPR012442">
    <property type="entry name" value="DUF1645_plant"/>
</dbReference>
<reference evidence="3 4" key="1">
    <citation type="journal article" date="2022" name="Nat. Genet.">
        <title>Improved pea reference genome and pan-genome highlight genomic features and evolutionary characteristics.</title>
        <authorList>
            <person name="Yang T."/>
            <person name="Liu R."/>
            <person name="Luo Y."/>
            <person name="Hu S."/>
            <person name="Wang D."/>
            <person name="Wang C."/>
            <person name="Pandey M.K."/>
            <person name="Ge S."/>
            <person name="Xu Q."/>
            <person name="Li N."/>
            <person name="Li G."/>
            <person name="Huang Y."/>
            <person name="Saxena R.K."/>
            <person name="Ji Y."/>
            <person name="Li M."/>
            <person name="Yan X."/>
            <person name="He Y."/>
            <person name="Liu Y."/>
            <person name="Wang X."/>
            <person name="Xiang C."/>
            <person name="Varshney R.K."/>
            <person name="Ding H."/>
            <person name="Gao S."/>
            <person name="Zong X."/>
        </authorList>
    </citation>
    <scope>NUCLEOTIDE SEQUENCE [LARGE SCALE GENOMIC DNA]</scope>
    <source>
        <strain evidence="3 4">cv. Zhongwan 6</strain>
    </source>
</reference>
<gene>
    <name evidence="3" type="ORF">KIW84_051515</name>
</gene>
<feature type="region of interest" description="Disordered" evidence="2">
    <location>
        <begin position="244"/>
        <end position="274"/>
    </location>
</feature>
<feature type="compositionally biased region" description="Basic and acidic residues" evidence="2">
    <location>
        <begin position="181"/>
        <end position="193"/>
    </location>
</feature>
<keyword evidence="4" id="KW-1185">Reference proteome</keyword>
<proteinExistence type="predicted"/>
<dbReference type="Gramene" id="Psat05G0151500-T1">
    <property type="protein sequence ID" value="KAI5404379.1"/>
    <property type="gene ID" value="KIW84_051515"/>
</dbReference>
<evidence type="ECO:0000313" key="4">
    <source>
        <dbReference type="Proteomes" id="UP001058974"/>
    </source>
</evidence>
<feature type="compositionally biased region" description="Basic and acidic residues" evidence="2">
    <location>
        <begin position="141"/>
        <end position="150"/>
    </location>
</feature>
<organism evidence="3 4">
    <name type="scientific">Pisum sativum</name>
    <name type="common">Garden pea</name>
    <name type="synonym">Lathyrus oleraceus</name>
    <dbReference type="NCBI Taxonomy" id="3888"/>
    <lineage>
        <taxon>Eukaryota</taxon>
        <taxon>Viridiplantae</taxon>
        <taxon>Streptophyta</taxon>
        <taxon>Embryophyta</taxon>
        <taxon>Tracheophyta</taxon>
        <taxon>Spermatophyta</taxon>
        <taxon>Magnoliopsida</taxon>
        <taxon>eudicotyledons</taxon>
        <taxon>Gunneridae</taxon>
        <taxon>Pentapetalae</taxon>
        <taxon>rosids</taxon>
        <taxon>fabids</taxon>
        <taxon>Fabales</taxon>
        <taxon>Fabaceae</taxon>
        <taxon>Papilionoideae</taxon>
        <taxon>50 kb inversion clade</taxon>
        <taxon>NPAAA clade</taxon>
        <taxon>Hologalegina</taxon>
        <taxon>IRL clade</taxon>
        <taxon>Fabeae</taxon>
        <taxon>Lathyrus</taxon>
    </lineage>
</organism>
<sequence>MEVLSPSHKKVLSPSHKKEDDFDFDFDFNRFSYLSAPSSPKRFGEAFYLSAPTSPSRFYAQFEDDDDGFAFQVNREQDSSPRSAGELFDDGIIKPLESANSPLLSPNRVKQSPIAKGKKAVVEAFSSKNEKDLSAASSVVPERRGRDRTPSSEFSTSKSGRRIVRSDSPYRHPQYTWIEQQQHRHQQEKEQKQSKQSQQYVESVSSSHSWRSSRIWRLKDFLLFRSASEGRGTSKDPFRKFTVSYSKKSSEEGKGSSPFRSNMPKSRRKESVVSAHELHYARKKAETEDMKKKTFLPYKQGILGKLAGPYDTQVVRLRVHHREHLIDHPVKSYVDGLEVYGEYENVEGANVEEENVEGAKLEEENVEDANVEEANEKENVEDANVEELGPGVGIDWTTILPNATTEQPSRLDDISNNDSYDLDVLYTPSDNNVEVDMERFPSFKETTKLEVGMMLKDKFQIKDVIKEYAMENKKNLEFKKNDKIMVVKCLEGCSFYIRFGTRTTNQFWQLVSFTDRHRCHRTTRNRQAKTDWLARKFVYTIRHTPEMKTKGLIAKAMEKWG</sequence>
<dbReference type="Pfam" id="PF07816">
    <property type="entry name" value="DUF1645"/>
    <property type="match status" value="1"/>
</dbReference>
<dbReference type="PANTHER" id="PTHR33095:SF14">
    <property type="entry name" value="AR781"/>
    <property type="match status" value="1"/>
</dbReference>
<feature type="region of interest" description="Disordered" evidence="2">
    <location>
        <begin position="1"/>
        <end position="22"/>
    </location>
</feature>